<sequence length="63" mass="7440">MPNNTQIAKEAIEEFDRIQDYMMSCEDKDSVLYQKMKRRYMTLKAILTASGVNLTEIDYVKEK</sequence>
<proteinExistence type="predicted"/>
<evidence type="ECO:0000313" key="1">
    <source>
        <dbReference type="EMBL" id="RRK34249.1"/>
    </source>
</evidence>
<gene>
    <name evidence="1" type="ORF">EBB54_25135</name>
</gene>
<dbReference type="RefSeq" id="WP_125129404.1">
    <property type="nucleotide sequence ID" value="NZ_RHJS01000002.1"/>
</dbReference>
<accession>A0A426DN86</accession>
<name>A0A426DN86_9FIRM</name>
<protein>
    <submittedName>
        <fullName evidence="1">Uncharacterized protein</fullName>
    </submittedName>
</protein>
<evidence type="ECO:0000313" key="2">
    <source>
        <dbReference type="Proteomes" id="UP000274920"/>
    </source>
</evidence>
<organism evidence="1 2">
    <name type="scientific">Schaedlerella arabinosiphila</name>
    <dbReference type="NCBI Taxonomy" id="2044587"/>
    <lineage>
        <taxon>Bacteria</taxon>
        <taxon>Bacillati</taxon>
        <taxon>Bacillota</taxon>
        <taxon>Clostridia</taxon>
        <taxon>Lachnospirales</taxon>
        <taxon>Lachnospiraceae</taxon>
        <taxon>Schaedlerella</taxon>
    </lineage>
</organism>
<dbReference type="Proteomes" id="UP000274920">
    <property type="component" value="Unassembled WGS sequence"/>
</dbReference>
<reference evidence="1" key="1">
    <citation type="submission" date="2018-10" db="EMBL/GenBank/DDBJ databases">
        <title>Schaedlerella arabinophila gen. nov. sp. nov., isolated from the mouse intestinal tract and comparative analysis with the genome of the closely related altered Schaedler flora strain ASF502.</title>
        <authorList>
            <person name="Miyake S."/>
            <person name="Soh M."/>
            <person name="Seedorf H."/>
        </authorList>
    </citation>
    <scope>NUCLEOTIDE SEQUENCE [LARGE SCALE GENOMIC DNA]</scope>
    <source>
        <strain evidence="1">DSM 106076</strain>
    </source>
</reference>
<dbReference type="AlphaFoldDB" id="A0A426DN86"/>
<dbReference type="EMBL" id="RHJS01000002">
    <property type="protein sequence ID" value="RRK34249.1"/>
    <property type="molecule type" value="Genomic_DNA"/>
</dbReference>
<comment type="caution">
    <text evidence="1">The sequence shown here is derived from an EMBL/GenBank/DDBJ whole genome shotgun (WGS) entry which is preliminary data.</text>
</comment>
<keyword evidence="2" id="KW-1185">Reference proteome</keyword>